<dbReference type="CDD" id="cd11304">
    <property type="entry name" value="Cadherin_repeat"/>
    <property type="match status" value="2"/>
</dbReference>
<organism evidence="14 15">
    <name type="scientific">Eptatretus burgeri</name>
    <name type="common">Inshore hagfish</name>
    <dbReference type="NCBI Taxonomy" id="7764"/>
    <lineage>
        <taxon>Eukaryota</taxon>
        <taxon>Metazoa</taxon>
        <taxon>Chordata</taxon>
        <taxon>Craniata</taxon>
        <taxon>Vertebrata</taxon>
        <taxon>Cyclostomata</taxon>
        <taxon>Myxini</taxon>
        <taxon>Myxiniformes</taxon>
        <taxon>Myxinidae</taxon>
        <taxon>Eptatretinae</taxon>
        <taxon>Eptatretus</taxon>
    </lineage>
</organism>
<feature type="compositionally biased region" description="Polar residues" evidence="11">
    <location>
        <begin position="776"/>
        <end position="788"/>
    </location>
</feature>
<dbReference type="Pfam" id="PF08758">
    <property type="entry name" value="Cadherin_pro"/>
    <property type="match status" value="1"/>
</dbReference>
<dbReference type="GO" id="GO:0008013">
    <property type="term" value="F:beta-catenin binding"/>
    <property type="evidence" value="ECO:0007669"/>
    <property type="project" value="TreeGrafter"/>
</dbReference>
<evidence type="ECO:0000256" key="3">
    <source>
        <dbReference type="ARBA" id="ARBA00022723"/>
    </source>
</evidence>
<reference evidence="14" key="2">
    <citation type="submission" date="2025-09" db="UniProtKB">
        <authorList>
            <consortium name="Ensembl"/>
        </authorList>
    </citation>
    <scope>IDENTIFICATION</scope>
</reference>
<dbReference type="GO" id="GO:0005509">
    <property type="term" value="F:calcium ion binding"/>
    <property type="evidence" value="ECO:0007669"/>
    <property type="project" value="UniProtKB-UniRule"/>
</dbReference>
<feature type="transmembrane region" description="Helical" evidence="12">
    <location>
        <begin position="683"/>
        <end position="704"/>
    </location>
</feature>
<dbReference type="GO" id="GO:0044331">
    <property type="term" value="P:cell-cell adhesion mediated by cadherin"/>
    <property type="evidence" value="ECO:0007669"/>
    <property type="project" value="TreeGrafter"/>
</dbReference>
<dbReference type="GO" id="GO:0007043">
    <property type="term" value="P:cell-cell junction assembly"/>
    <property type="evidence" value="ECO:0007669"/>
    <property type="project" value="TreeGrafter"/>
</dbReference>
<dbReference type="Proteomes" id="UP000694388">
    <property type="component" value="Unplaced"/>
</dbReference>
<dbReference type="InterPro" id="IPR002126">
    <property type="entry name" value="Cadherin-like_dom"/>
</dbReference>
<dbReference type="GeneTree" id="ENSGT01030000234624"/>
<evidence type="ECO:0000256" key="7">
    <source>
        <dbReference type="ARBA" id="ARBA00022889"/>
    </source>
</evidence>
<dbReference type="PRINTS" id="PR00205">
    <property type="entry name" value="CADHERIN"/>
</dbReference>
<dbReference type="InterPro" id="IPR020894">
    <property type="entry name" value="Cadherin_CS"/>
</dbReference>
<dbReference type="FunFam" id="2.60.40.60:FF:000019">
    <property type="entry name" value="Cadherin 2"/>
    <property type="match status" value="1"/>
</dbReference>
<evidence type="ECO:0000256" key="2">
    <source>
        <dbReference type="ARBA" id="ARBA00022475"/>
    </source>
</evidence>
<dbReference type="Ensembl" id="ENSEBUT00000023180.1">
    <property type="protein sequence ID" value="ENSEBUP00000022604.1"/>
    <property type="gene ID" value="ENSEBUG00000013920.1"/>
</dbReference>
<protein>
    <recommendedName>
        <fullName evidence="13">Cadherin domain-containing protein</fullName>
    </recommendedName>
</protein>
<keyword evidence="15" id="KW-1185">Reference proteome</keyword>
<dbReference type="Gene3D" id="2.60.40.60">
    <property type="entry name" value="Cadherins"/>
    <property type="match status" value="5"/>
</dbReference>
<keyword evidence="4" id="KW-0732">Signal</keyword>
<keyword evidence="6 10" id="KW-0106">Calcium</keyword>
<dbReference type="PROSITE" id="PS50268">
    <property type="entry name" value="CADHERIN_2"/>
    <property type="match status" value="2"/>
</dbReference>
<dbReference type="PANTHER" id="PTHR24027:SF78">
    <property type="entry name" value="CADHERIN-LIKE PROTEIN 26"/>
    <property type="match status" value="1"/>
</dbReference>
<dbReference type="AlphaFoldDB" id="A0A8C4R164"/>
<feature type="compositionally biased region" description="Low complexity" evidence="11">
    <location>
        <begin position="809"/>
        <end position="821"/>
    </location>
</feature>
<name>A0A8C4R164_EPTBU</name>
<keyword evidence="7" id="KW-0130">Cell adhesion</keyword>
<dbReference type="GO" id="GO:0045296">
    <property type="term" value="F:cadherin binding"/>
    <property type="evidence" value="ECO:0007669"/>
    <property type="project" value="TreeGrafter"/>
</dbReference>
<dbReference type="GO" id="GO:0016477">
    <property type="term" value="P:cell migration"/>
    <property type="evidence" value="ECO:0007669"/>
    <property type="project" value="TreeGrafter"/>
</dbReference>
<keyword evidence="3" id="KW-0479">Metal-binding</keyword>
<feature type="domain" description="Cadherin" evidence="13">
    <location>
        <begin position="509"/>
        <end position="569"/>
    </location>
</feature>
<keyword evidence="5" id="KW-0677">Repeat</keyword>
<dbReference type="Pfam" id="PF00028">
    <property type="entry name" value="Cadherin"/>
    <property type="match status" value="2"/>
</dbReference>
<dbReference type="SMART" id="SM00112">
    <property type="entry name" value="CA"/>
    <property type="match status" value="3"/>
</dbReference>
<keyword evidence="12" id="KW-1133">Transmembrane helix</keyword>
<evidence type="ECO:0000313" key="15">
    <source>
        <dbReference type="Proteomes" id="UP000694388"/>
    </source>
</evidence>
<evidence type="ECO:0000256" key="9">
    <source>
        <dbReference type="ARBA" id="ARBA00023180"/>
    </source>
</evidence>
<feature type="region of interest" description="Disordered" evidence="11">
    <location>
        <begin position="774"/>
        <end position="829"/>
    </location>
</feature>
<dbReference type="InterPro" id="IPR014868">
    <property type="entry name" value="Cadherin_pro_dom"/>
</dbReference>
<reference evidence="14" key="1">
    <citation type="submission" date="2025-08" db="UniProtKB">
        <authorList>
            <consortium name="Ensembl"/>
        </authorList>
    </citation>
    <scope>IDENTIFICATION</scope>
</reference>
<dbReference type="InterPro" id="IPR015919">
    <property type="entry name" value="Cadherin-like_sf"/>
</dbReference>
<dbReference type="GO" id="GO:0005912">
    <property type="term" value="C:adherens junction"/>
    <property type="evidence" value="ECO:0007669"/>
    <property type="project" value="TreeGrafter"/>
</dbReference>
<evidence type="ECO:0000256" key="11">
    <source>
        <dbReference type="SAM" id="MobiDB-lite"/>
    </source>
</evidence>
<sequence>MSSDPHFKVHHDGSIYVEKTIQFEREHSFVVKARHVATFQEWSTYITLRANEWHGQTDSQHHDSSVSLPTYYLHDQPEKPLKREKRQWTVPHGSIKELEQKHLILKGHAAGAEGHDLHSTGDMTLQVSGINDNYPVFMEKELHATVAEGSPPGTHVLKISPKGFDMHQGKVTFKIVEQYPNTHSNMFSISEHNGVITTASHLLDRETVSTYKLKIKASDCVALPCSLHTTSTVIIKVTDINDHPPVITSFQVLAPVKGNKMNETVAIVTVEDKDEPYTDNWKIKAKIVSGNSGGHFGIRTDSKTNNAFIYLIRPLDVDHLDAKQAELKVAVQNVAPVVVFYPGQSKHLGYLGHHSSNIFQPQGLGHYQPIVLSHPGKGHGGLHGGASASSLSGASASGFGGASASSFSSSSASSHGGPVFLPGGVVGSAMQVGGPGYSYGGLATYGVQVISDVIQIPIYKDPKISETKLVVYKEEGLKAGSVISSFVPVHLCGKNVMKYEKLYDPQGLLEIDSHGSIKIVEDLDREAKYIHNNTYQAIFLAVDDAPHPCTATATLIMHVADVNDHVPLIKHTDDIVCKKEPWNSILLKAYDEDQHPYAAPFTFKLMERHDSKNMWQLKTKDEHSAILTLVQDHVYSDSQKVAVNVKDAKGLGETHFLHLMVCECHEERSCIDKAAATYGLSPGALAAIILSLILVPLALLLGLLASKMKKKNKKAAGGQKLCHMDKYTKGDIQHYNKECGEEDQTCLQPISHSSQVEPCASTCVAGLGAGAGTAMQGASNLHSTTHDQSYGHHHNRQHHHHLQHHHHQQQQQQHHQQMHHQGTTGAEACTPSLGLVPVTTLSYPVKGESMTGETLASASTSAFIGGAATSSHRAYAETERHMPIYSHGWQEAAVGMGDAMVLQHHASTCPYCKAYRLNPVGPPCQYLSRQVNCPCMGHTDP</sequence>
<evidence type="ECO:0000256" key="1">
    <source>
        <dbReference type="ARBA" id="ARBA00004236"/>
    </source>
</evidence>
<evidence type="ECO:0000259" key="13">
    <source>
        <dbReference type="PROSITE" id="PS50268"/>
    </source>
</evidence>
<dbReference type="SUPFAM" id="SSF49313">
    <property type="entry name" value="Cadherin-like"/>
    <property type="match status" value="4"/>
</dbReference>
<dbReference type="InterPro" id="IPR039808">
    <property type="entry name" value="Cadherin"/>
</dbReference>
<dbReference type="GO" id="GO:0000902">
    <property type="term" value="P:cell morphogenesis"/>
    <property type="evidence" value="ECO:0007669"/>
    <property type="project" value="TreeGrafter"/>
</dbReference>
<dbReference type="PANTHER" id="PTHR24027">
    <property type="entry name" value="CADHERIN-23"/>
    <property type="match status" value="1"/>
</dbReference>
<evidence type="ECO:0000256" key="6">
    <source>
        <dbReference type="ARBA" id="ARBA00022837"/>
    </source>
</evidence>
<evidence type="ECO:0000256" key="4">
    <source>
        <dbReference type="ARBA" id="ARBA00022729"/>
    </source>
</evidence>
<dbReference type="GO" id="GO:0034332">
    <property type="term" value="P:adherens junction organization"/>
    <property type="evidence" value="ECO:0007669"/>
    <property type="project" value="TreeGrafter"/>
</dbReference>
<keyword evidence="12" id="KW-0812">Transmembrane</keyword>
<proteinExistence type="predicted"/>
<comment type="subcellular location">
    <subcellularLocation>
        <location evidence="1">Cell membrane</location>
    </subcellularLocation>
</comment>
<evidence type="ECO:0000256" key="10">
    <source>
        <dbReference type="PROSITE-ProRule" id="PRU00043"/>
    </source>
</evidence>
<dbReference type="PROSITE" id="PS00232">
    <property type="entry name" value="CADHERIN_1"/>
    <property type="match status" value="1"/>
</dbReference>
<feature type="compositionally biased region" description="Basic residues" evidence="11">
    <location>
        <begin position="791"/>
        <end position="808"/>
    </location>
</feature>
<dbReference type="GO" id="GO:0016342">
    <property type="term" value="C:catenin complex"/>
    <property type="evidence" value="ECO:0007669"/>
    <property type="project" value="TreeGrafter"/>
</dbReference>
<dbReference type="GO" id="GO:0007156">
    <property type="term" value="P:homophilic cell adhesion via plasma membrane adhesion molecules"/>
    <property type="evidence" value="ECO:0007669"/>
    <property type="project" value="InterPro"/>
</dbReference>
<evidence type="ECO:0000313" key="14">
    <source>
        <dbReference type="Ensembl" id="ENSEBUP00000022604.1"/>
    </source>
</evidence>
<dbReference type="GO" id="GO:0016339">
    <property type="term" value="P:calcium-dependent cell-cell adhesion via plasma membrane cell adhesion molecules"/>
    <property type="evidence" value="ECO:0007669"/>
    <property type="project" value="TreeGrafter"/>
</dbReference>
<dbReference type="FunFam" id="2.60.40.60:FF:000022">
    <property type="entry name" value="Cadherin 2"/>
    <property type="match status" value="1"/>
</dbReference>
<evidence type="ECO:0000256" key="12">
    <source>
        <dbReference type="SAM" id="Phobius"/>
    </source>
</evidence>
<keyword evidence="8 12" id="KW-0472">Membrane</keyword>
<evidence type="ECO:0000256" key="5">
    <source>
        <dbReference type="ARBA" id="ARBA00022737"/>
    </source>
</evidence>
<feature type="domain" description="Cadherin" evidence="13">
    <location>
        <begin position="138"/>
        <end position="247"/>
    </location>
</feature>
<accession>A0A8C4R164</accession>
<evidence type="ECO:0000256" key="8">
    <source>
        <dbReference type="ARBA" id="ARBA00023136"/>
    </source>
</evidence>
<keyword evidence="2" id="KW-1003">Cell membrane</keyword>
<keyword evidence="9" id="KW-0325">Glycoprotein</keyword>